<feature type="compositionally biased region" description="Basic and acidic residues" evidence="1">
    <location>
        <begin position="505"/>
        <end position="522"/>
    </location>
</feature>
<name>R7UQJ3_CAPTE</name>
<feature type="compositionally biased region" description="Polar residues" evidence="1">
    <location>
        <begin position="393"/>
        <end position="404"/>
    </location>
</feature>
<feature type="region of interest" description="Disordered" evidence="1">
    <location>
        <begin position="201"/>
        <end position="264"/>
    </location>
</feature>
<reference evidence="2 4" key="2">
    <citation type="journal article" date="2013" name="Nature">
        <title>Insights into bilaterian evolution from three spiralian genomes.</title>
        <authorList>
            <person name="Simakov O."/>
            <person name="Marletaz F."/>
            <person name="Cho S.J."/>
            <person name="Edsinger-Gonzales E."/>
            <person name="Havlak P."/>
            <person name="Hellsten U."/>
            <person name="Kuo D.H."/>
            <person name="Larsson T."/>
            <person name="Lv J."/>
            <person name="Arendt D."/>
            <person name="Savage R."/>
            <person name="Osoegawa K."/>
            <person name="de Jong P."/>
            <person name="Grimwood J."/>
            <person name="Chapman J.A."/>
            <person name="Shapiro H."/>
            <person name="Aerts A."/>
            <person name="Otillar R.P."/>
            <person name="Terry A.Y."/>
            <person name="Boore J.L."/>
            <person name="Grigoriev I.V."/>
            <person name="Lindberg D.R."/>
            <person name="Seaver E.C."/>
            <person name="Weisblat D.A."/>
            <person name="Putnam N.H."/>
            <person name="Rokhsar D.S."/>
        </authorList>
    </citation>
    <scope>NUCLEOTIDE SEQUENCE</scope>
    <source>
        <strain evidence="2 4">I ESC-2004</strain>
    </source>
</reference>
<proteinExistence type="predicted"/>
<sequence>MHGMHPIQVCIYTPGRHDNGIISKVLQRCPSCGTDLHNDQQNELSQDHSSDSAVMSGSPGDRENSPDQRTSEGWHCSRCGLLITPMRQNGYDFLASSMESSPLGYNTNNSNGPSAPDLMMVEARGLSKLLQDQLSHRKTHLEQCRQQIEHLSRCHSTLRHHFSSLDHLETQLSTSASLAANSGCPKCSAKPHRTEISTQTYTDKPWHSYRSSPEHSQALLPNKTTPVKDKSETPLINGYHSNPNKENRKPSPVENRHKRRPAPLIIPARSYEILNSMDSTNDNSLEEFISRRNQPGGQIPEPMSPVRSRDVSRESQPNPPPKVPPRNYHSDKRPAEHRSRYVNDYRSHSEERQLDPRRRPLHVRSQSEERVLETNLGPLDSLDHTAEFMAGSRATSTPKTSENPNHIPKTDPPKVQRFDRQSHGRYSVRDPRRTPITQIPSDSRSKSAERTLQSRSRSGGDLLSEHPYMVRWGSGADDNLLIAHANQVKGQINKNHMKNGSMEYSRTHESHESHSRSQDRRPTKPPRLGTKSSNQQQVYTNDIRSKNMSPNGHSTQIPNGPIRAWDKRSNVTSSEHHSSRGNEHDTSSEAGFPSRLFPKPNVYHGVNEPTRQPENLPSQRSRLWEKPKMRA</sequence>
<feature type="compositionally biased region" description="Basic and acidic residues" evidence="1">
    <location>
        <begin position="564"/>
        <end position="587"/>
    </location>
</feature>
<feature type="compositionally biased region" description="Basic and acidic residues" evidence="1">
    <location>
        <begin position="60"/>
        <end position="72"/>
    </location>
</feature>
<feature type="region of interest" description="Disordered" evidence="1">
    <location>
        <begin position="37"/>
        <end position="73"/>
    </location>
</feature>
<dbReference type="AlphaFoldDB" id="R7UQJ3"/>
<organism evidence="2">
    <name type="scientific">Capitella teleta</name>
    <name type="common">Polychaete worm</name>
    <dbReference type="NCBI Taxonomy" id="283909"/>
    <lineage>
        <taxon>Eukaryota</taxon>
        <taxon>Metazoa</taxon>
        <taxon>Spiralia</taxon>
        <taxon>Lophotrochozoa</taxon>
        <taxon>Annelida</taxon>
        <taxon>Polychaeta</taxon>
        <taxon>Sedentaria</taxon>
        <taxon>Scolecida</taxon>
        <taxon>Capitellidae</taxon>
        <taxon>Capitella</taxon>
    </lineage>
</organism>
<dbReference type="OMA" id="HHTTPIP"/>
<evidence type="ECO:0000313" key="4">
    <source>
        <dbReference type="Proteomes" id="UP000014760"/>
    </source>
</evidence>
<dbReference type="Proteomes" id="UP000014760">
    <property type="component" value="Unassembled WGS sequence"/>
</dbReference>
<feature type="compositionally biased region" description="Basic and acidic residues" evidence="1">
    <location>
        <begin position="328"/>
        <end position="358"/>
    </location>
</feature>
<feature type="compositionally biased region" description="Basic and acidic residues" evidence="1">
    <location>
        <begin position="37"/>
        <end position="50"/>
    </location>
</feature>
<evidence type="ECO:0000256" key="1">
    <source>
        <dbReference type="SAM" id="MobiDB-lite"/>
    </source>
</evidence>
<dbReference type="EMBL" id="KB301364">
    <property type="protein sequence ID" value="ELU05676.1"/>
    <property type="molecule type" value="Genomic_DNA"/>
</dbReference>
<dbReference type="EnsemblMetazoa" id="CapteT229023">
    <property type="protein sequence ID" value="CapteP229023"/>
    <property type="gene ID" value="CapteG229023"/>
</dbReference>
<feature type="compositionally biased region" description="Polar residues" evidence="1">
    <location>
        <begin position="530"/>
        <end position="558"/>
    </location>
</feature>
<feature type="region of interest" description="Disordered" evidence="1">
    <location>
        <begin position="291"/>
        <end position="465"/>
    </location>
</feature>
<feature type="compositionally biased region" description="Basic and acidic residues" evidence="1">
    <location>
        <begin position="243"/>
        <end position="255"/>
    </location>
</feature>
<feature type="compositionally biased region" description="Basic and acidic residues" evidence="1">
    <location>
        <begin position="408"/>
        <end position="433"/>
    </location>
</feature>
<feature type="compositionally biased region" description="Polar residues" evidence="1">
    <location>
        <begin position="609"/>
        <end position="621"/>
    </location>
</feature>
<feature type="region of interest" description="Disordered" evidence="1">
    <location>
        <begin position="503"/>
        <end position="631"/>
    </location>
</feature>
<feature type="compositionally biased region" description="Basic and acidic residues" evidence="1">
    <location>
        <begin position="622"/>
        <end position="631"/>
    </location>
</feature>
<accession>R7UQJ3</accession>
<protein>
    <submittedName>
        <fullName evidence="2 3">Uncharacterized protein</fullName>
    </submittedName>
</protein>
<evidence type="ECO:0000313" key="2">
    <source>
        <dbReference type="EMBL" id="ELU05676.1"/>
    </source>
</evidence>
<evidence type="ECO:0000313" key="3">
    <source>
        <dbReference type="EnsemblMetazoa" id="CapteP229023"/>
    </source>
</evidence>
<reference evidence="4" key="1">
    <citation type="submission" date="2012-12" db="EMBL/GenBank/DDBJ databases">
        <authorList>
            <person name="Hellsten U."/>
            <person name="Grimwood J."/>
            <person name="Chapman J.A."/>
            <person name="Shapiro H."/>
            <person name="Aerts A."/>
            <person name="Otillar R.P."/>
            <person name="Terry A.Y."/>
            <person name="Boore J.L."/>
            <person name="Simakov O."/>
            <person name="Marletaz F."/>
            <person name="Cho S.-J."/>
            <person name="Edsinger-Gonzales E."/>
            <person name="Havlak P."/>
            <person name="Kuo D.-H."/>
            <person name="Larsson T."/>
            <person name="Lv J."/>
            <person name="Arendt D."/>
            <person name="Savage R."/>
            <person name="Osoegawa K."/>
            <person name="de Jong P."/>
            <person name="Lindberg D.R."/>
            <person name="Seaver E.C."/>
            <person name="Weisblat D.A."/>
            <person name="Putnam N.H."/>
            <person name="Grigoriev I.V."/>
            <person name="Rokhsar D.S."/>
        </authorList>
    </citation>
    <scope>NUCLEOTIDE SEQUENCE</scope>
    <source>
        <strain evidence="4">I ESC-2004</strain>
    </source>
</reference>
<keyword evidence="4" id="KW-1185">Reference proteome</keyword>
<dbReference type="EMBL" id="AMQN01001327">
    <property type="status" value="NOT_ANNOTATED_CDS"/>
    <property type="molecule type" value="Genomic_DNA"/>
</dbReference>
<reference evidence="3" key="3">
    <citation type="submission" date="2015-06" db="UniProtKB">
        <authorList>
            <consortium name="EnsemblMetazoa"/>
        </authorList>
    </citation>
    <scope>IDENTIFICATION</scope>
</reference>
<gene>
    <name evidence="2" type="ORF">CAPTEDRAFT_229023</name>
</gene>
<dbReference type="HOGENOM" id="CLU_433654_0_0_1"/>